<evidence type="ECO:0000313" key="2">
    <source>
        <dbReference type="Proteomes" id="UP001064048"/>
    </source>
</evidence>
<dbReference type="EMBL" id="CM046119">
    <property type="protein sequence ID" value="KAI8425586.1"/>
    <property type="molecule type" value="Genomic_DNA"/>
</dbReference>
<sequence>MKDALMIIIDDDDEPTIEDKPYLESAPPLETGRDSKLAIRRLIEDLSSSIQSVFIKPDSLLYVVPEDLTEVVVAACSGPDHLFHPLRLEEHVVIGLHRVLEGLVTDELWILQLFEQWYGIQVGLVSAWLAERPALHPQQVACLSIILKKMYSDFELQGVIDDKLNSKVYQNVASRMHTEEATCSLLLAQQDTGGGDEGSEEGTRSGKSKLATFSAAVSANSQRS</sequence>
<protein>
    <submittedName>
        <fullName evidence="1">Uncharacterized protein</fullName>
    </submittedName>
</protein>
<gene>
    <name evidence="1" type="ORF">MSG28_011407</name>
</gene>
<comment type="caution">
    <text evidence="1">The sequence shown here is derived from an EMBL/GenBank/DDBJ whole genome shotgun (WGS) entry which is preliminary data.</text>
</comment>
<evidence type="ECO:0000313" key="1">
    <source>
        <dbReference type="EMBL" id="KAI8425586.1"/>
    </source>
</evidence>
<keyword evidence="2" id="KW-1185">Reference proteome</keyword>
<proteinExistence type="predicted"/>
<organism evidence="1 2">
    <name type="scientific">Choristoneura fumiferana</name>
    <name type="common">Spruce budworm moth</name>
    <name type="synonym">Archips fumiferana</name>
    <dbReference type="NCBI Taxonomy" id="7141"/>
    <lineage>
        <taxon>Eukaryota</taxon>
        <taxon>Metazoa</taxon>
        <taxon>Ecdysozoa</taxon>
        <taxon>Arthropoda</taxon>
        <taxon>Hexapoda</taxon>
        <taxon>Insecta</taxon>
        <taxon>Pterygota</taxon>
        <taxon>Neoptera</taxon>
        <taxon>Endopterygota</taxon>
        <taxon>Lepidoptera</taxon>
        <taxon>Glossata</taxon>
        <taxon>Ditrysia</taxon>
        <taxon>Tortricoidea</taxon>
        <taxon>Tortricidae</taxon>
        <taxon>Tortricinae</taxon>
        <taxon>Choristoneura</taxon>
    </lineage>
</organism>
<accession>A0ACC0JN64</accession>
<dbReference type="Proteomes" id="UP001064048">
    <property type="component" value="Chromosome 19"/>
</dbReference>
<name>A0ACC0JN64_CHOFU</name>
<reference evidence="1 2" key="1">
    <citation type="journal article" date="2022" name="Genome Biol. Evol.">
        <title>The Spruce Budworm Genome: Reconstructing the Evolutionary History of Antifreeze Proteins.</title>
        <authorList>
            <person name="Beliveau C."/>
            <person name="Gagne P."/>
            <person name="Picq S."/>
            <person name="Vernygora O."/>
            <person name="Keeling C.I."/>
            <person name="Pinkney K."/>
            <person name="Doucet D."/>
            <person name="Wen F."/>
            <person name="Johnston J.S."/>
            <person name="Maaroufi H."/>
            <person name="Boyle B."/>
            <person name="Laroche J."/>
            <person name="Dewar K."/>
            <person name="Juretic N."/>
            <person name="Blackburn G."/>
            <person name="Nisole A."/>
            <person name="Brunet B."/>
            <person name="Brandao M."/>
            <person name="Lumley L."/>
            <person name="Duan J."/>
            <person name="Quan G."/>
            <person name="Lucarotti C.J."/>
            <person name="Roe A.D."/>
            <person name="Sperling F.A.H."/>
            <person name="Levesque R.C."/>
            <person name="Cusson M."/>
        </authorList>
    </citation>
    <scope>NUCLEOTIDE SEQUENCE [LARGE SCALE GENOMIC DNA]</scope>
    <source>
        <strain evidence="1">Glfc:IPQL:Cfum</strain>
    </source>
</reference>